<comment type="caution">
    <text evidence="1">The sequence shown here is derived from an EMBL/GenBank/DDBJ whole genome shotgun (WGS) entry which is preliminary data.</text>
</comment>
<dbReference type="Proteomes" id="UP000814128">
    <property type="component" value="Unassembled WGS sequence"/>
</dbReference>
<organism evidence="1 2">
    <name type="scientific">Vararia minispora EC-137</name>
    <dbReference type="NCBI Taxonomy" id="1314806"/>
    <lineage>
        <taxon>Eukaryota</taxon>
        <taxon>Fungi</taxon>
        <taxon>Dikarya</taxon>
        <taxon>Basidiomycota</taxon>
        <taxon>Agaricomycotina</taxon>
        <taxon>Agaricomycetes</taxon>
        <taxon>Russulales</taxon>
        <taxon>Lachnocladiaceae</taxon>
        <taxon>Vararia</taxon>
    </lineage>
</organism>
<dbReference type="EMBL" id="MU273759">
    <property type="protein sequence ID" value="KAI0028376.1"/>
    <property type="molecule type" value="Genomic_DNA"/>
</dbReference>
<reference evidence="1" key="1">
    <citation type="submission" date="2021-02" db="EMBL/GenBank/DDBJ databases">
        <authorList>
            <consortium name="DOE Joint Genome Institute"/>
            <person name="Ahrendt S."/>
            <person name="Looney B.P."/>
            <person name="Miyauchi S."/>
            <person name="Morin E."/>
            <person name="Drula E."/>
            <person name="Courty P.E."/>
            <person name="Chicoki N."/>
            <person name="Fauchery L."/>
            <person name="Kohler A."/>
            <person name="Kuo A."/>
            <person name="Labutti K."/>
            <person name="Pangilinan J."/>
            <person name="Lipzen A."/>
            <person name="Riley R."/>
            <person name="Andreopoulos W."/>
            <person name="He G."/>
            <person name="Johnson J."/>
            <person name="Barry K.W."/>
            <person name="Grigoriev I.V."/>
            <person name="Nagy L."/>
            <person name="Hibbett D."/>
            <person name="Henrissat B."/>
            <person name="Matheny P.B."/>
            <person name="Labbe J."/>
            <person name="Martin F."/>
        </authorList>
    </citation>
    <scope>NUCLEOTIDE SEQUENCE</scope>
    <source>
        <strain evidence="1">EC-137</strain>
    </source>
</reference>
<proteinExistence type="predicted"/>
<accession>A0ACB8Q9B8</accession>
<protein>
    <submittedName>
        <fullName evidence="1">Uncharacterized protein</fullName>
    </submittedName>
</protein>
<name>A0ACB8Q9B8_9AGAM</name>
<evidence type="ECO:0000313" key="1">
    <source>
        <dbReference type="EMBL" id="KAI0028376.1"/>
    </source>
</evidence>
<evidence type="ECO:0000313" key="2">
    <source>
        <dbReference type="Proteomes" id="UP000814128"/>
    </source>
</evidence>
<sequence length="312" mass="35275">MAAEYHPLQSPLSAPPTLLPTTSSYDAFNSIGFTSLLLEYAERAQALHPSVARLWSLVLLSIGSKASGDETAAYCTDSELFSELLISAHNSIAESRWIDKPVFRVPPLVPKCCLEFGTYPIVDIRETNRYSDTIVPTVVFRDQQSYPPHAARRPLDIFWTDPTTFYLVSNKAHLEMVLHDWFARYNFGPDMRITKQPATTAFDAEIKRLLLLNIFTVAHDQSRARFRGTYLASLTRNYFPGEPDVEQSFKQCAKDIHKVTVKGTLDAINPDVERFQRARTRGGEILLWRVDLHFVCADPDFIARLSRSSSAS</sequence>
<gene>
    <name evidence="1" type="ORF">K488DRAFT_89801</name>
</gene>
<reference evidence="1" key="2">
    <citation type="journal article" date="2022" name="New Phytol.">
        <title>Evolutionary transition to the ectomycorrhizal habit in the genomes of a hyperdiverse lineage of mushroom-forming fungi.</title>
        <authorList>
            <person name="Looney B."/>
            <person name="Miyauchi S."/>
            <person name="Morin E."/>
            <person name="Drula E."/>
            <person name="Courty P.E."/>
            <person name="Kohler A."/>
            <person name="Kuo A."/>
            <person name="LaButti K."/>
            <person name="Pangilinan J."/>
            <person name="Lipzen A."/>
            <person name="Riley R."/>
            <person name="Andreopoulos W."/>
            <person name="He G."/>
            <person name="Johnson J."/>
            <person name="Nolan M."/>
            <person name="Tritt A."/>
            <person name="Barry K.W."/>
            <person name="Grigoriev I.V."/>
            <person name="Nagy L.G."/>
            <person name="Hibbett D."/>
            <person name="Henrissat B."/>
            <person name="Matheny P.B."/>
            <person name="Labbe J."/>
            <person name="Martin F.M."/>
        </authorList>
    </citation>
    <scope>NUCLEOTIDE SEQUENCE</scope>
    <source>
        <strain evidence="1">EC-137</strain>
    </source>
</reference>
<keyword evidence="2" id="KW-1185">Reference proteome</keyword>